<keyword evidence="2" id="KW-1185">Reference proteome</keyword>
<dbReference type="PANTHER" id="PTHR46791:SF4">
    <property type="match status" value="1"/>
</dbReference>
<sequence>MAEREELAAREDVIEYLRHGFNLYEELIRNSFTNDAAVAELVVIRCEEFVCGLSLFYHAVPWPEDVCLIFQEVIGEFQERISRLIERFNFFDDNDDCNYACPLEENVRRRAGRPRFLIPKQQLEGLRSLHFSWQKIALMLGVSERTVRRRRSELGMTLGQVLNYSEIDDDELDAFVQRILHYSPNSGERMVIGALKGYGVKVQRERVRQSIRRIDPVSRELRRRTAIHRRVYSVRTPNALWYEFLCLYILIAATDATQSNESWQLCMLLVSHVMILYFLEKT</sequence>
<dbReference type="PANTHER" id="PTHR46791">
    <property type="entry name" value="EXPRESSED PROTEIN"/>
    <property type="match status" value="1"/>
</dbReference>
<evidence type="ECO:0000313" key="2">
    <source>
        <dbReference type="Proteomes" id="UP001152795"/>
    </source>
</evidence>
<comment type="caution">
    <text evidence="1">The sequence shown here is derived from an EMBL/GenBank/DDBJ whole genome shotgun (WGS) entry which is preliminary data.</text>
</comment>
<protein>
    <submittedName>
        <fullName evidence="1">Uncharacterized protein</fullName>
    </submittedName>
</protein>
<dbReference type="AlphaFoldDB" id="A0A7D9L347"/>
<reference evidence="1" key="1">
    <citation type="submission" date="2020-04" db="EMBL/GenBank/DDBJ databases">
        <authorList>
            <person name="Alioto T."/>
            <person name="Alioto T."/>
            <person name="Gomez Garrido J."/>
        </authorList>
    </citation>
    <scope>NUCLEOTIDE SEQUENCE</scope>
    <source>
        <strain evidence="1">A484AB</strain>
    </source>
</reference>
<evidence type="ECO:0000313" key="1">
    <source>
        <dbReference type="EMBL" id="CAB4024077.1"/>
    </source>
</evidence>
<gene>
    <name evidence="1" type="ORF">PACLA_8A047728</name>
</gene>
<dbReference type="Proteomes" id="UP001152795">
    <property type="component" value="Unassembled WGS sequence"/>
</dbReference>
<organism evidence="1 2">
    <name type="scientific">Paramuricea clavata</name>
    <name type="common">Red gorgonian</name>
    <name type="synonym">Violescent sea-whip</name>
    <dbReference type="NCBI Taxonomy" id="317549"/>
    <lineage>
        <taxon>Eukaryota</taxon>
        <taxon>Metazoa</taxon>
        <taxon>Cnidaria</taxon>
        <taxon>Anthozoa</taxon>
        <taxon>Octocorallia</taxon>
        <taxon>Malacalcyonacea</taxon>
        <taxon>Plexauridae</taxon>
        <taxon>Paramuricea</taxon>
    </lineage>
</organism>
<name>A0A7D9L347_PARCT</name>
<dbReference type="EMBL" id="CACRXK020012824">
    <property type="protein sequence ID" value="CAB4024077.1"/>
    <property type="molecule type" value="Genomic_DNA"/>
</dbReference>
<accession>A0A7D9L347</accession>
<dbReference type="OrthoDB" id="2686689at2759"/>
<proteinExistence type="predicted"/>